<accession>A0A328TW63</accession>
<keyword evidence="2" id="KW-1185">Reference proteome</keyword>
<dbReference type="EMBL" id="QLUW01000004">
    <property type="protein sequence ID" value="RAP74738.1"/>
    <property type="molecule type" value="Genomic_DNA"/>
</dbReference>
<proteinExistence type="predicted"/>
<sequence length="106" mass="12444">MKYEKINYDDGDIGMVYYSSKSSFFSRWKAELIGELHGKRYDGNLVYAPDEEGRFCEQFTLTPVDLYDPVLEVHIYDDMEVSVNNRIAADISVCRRQKEIKVELLY</sequence>
<dbReference type="AlphaFoldDB" id="A0A328TW63"/>
<name>A0A328TW63_9BACL</name>
<dbReference type="Proteomes" id="UP000249260">
    <property type="component" value="Unassembled WGS sequence"/>
</dbReference>
<reference evidence="1 2" key="1">
    <citation type="submission" date="2018-06" db="EMBL/GenBank/DDBJ databases">
        <title>Paenibacillus montanisoli sp. nov., isolated from mountain area soil.</title>
        <authorList>
            <person name="Wu M."/>
        </authorList>
    </citation>
    <scope>NUCLEOTIDE SEQUENCE [LARGE SCALE GENOMIC DNA]</scope>
    <source>
        <strain evidence="1 2">RA17</strain>
    </source>
</reference>
<comment type="caution">
    <text evidence="1">The sequence shown here is derived from an EMBL/GenBank/DDBJ whole genome shotgun (WGS) entry which is preliminary data.</text>
</comment>
<protein>
    <submittedName>
        <fullName evidence="1">Uncharacterized protein</fullName>
    </submittedName>
</protein>
<organism evidence="1 2">
    <name type="scientific">Paenibacillus montanisoli</name>
    <dbReference type="NCBI Taxonomy" id="2081970"/>
    <lineage>
        <taxon>Bacteria</taxon>
        <taxon>Bacillati</taxon>
        <taxon>Bacillota</taxon>
        <taxon>Bacilli</taxon>
        <taxon>Bacillales</taxon>
        <taxon>Paenibacillaceae</taxon>
        <taxon>Paenibacillus</taxon>
    </lineage>
</organism>
<gene>
    <name evidence="1" type="ORF">DL346_22120</name>
</gene>
<evidence type="ECO:0000313" key="2">
    <source>
        <dbReference type="Proteomes" id="UP000249260"/>
    </source>
</evidence>
<dbReference type="RefSeq" id="WP_112884525.1">
    <property type="nucleotide sequence ID" value="NZ_QLUW01000004.1"/>
</dbReference>
<evidence type="ECO:0000313" key="1">
    <source>
        <dbReference type="EMBL" id="RAP74738.1"/>
    </source>
</evidence>